<sequence length="735" mass="83646">MTLAQCLDDANNQSLLWKQILSAVFYGLASFMITVINKTVLTTYEFPSFQVLGIGQMVATIVVLFMGKKLRIVSFPSFELNTFSKIFPLPLIYIGNMLFGLGGTKQLSLPMFTALRRFSILMTMILELYILGVRPSFSVQFSVYTMIIGAVVAASNDIAFNLQGYIFVLLNDFFTATNGVYMKKKLDSKELGKYGLMFYNALFMIVPAIFFAFYTGDLDTAYNYKYWDDALFLAQFLVSCVMGFVLSYSVVLCTYYNSALTTTIIGCLKNICVTYLGMIIGGDYIFSWVNFVGINISVFGSLIYTYVTFKKKDSSPAYVPLANEKSSKLENVMLNSRLNSKLRSLLSRSVAQISSNNYEGFEADFQKNRVPINNFQRGLLSVGSAFISLVDPYRADMIACLGETTGSSAIAYMMKRMESSDEGSEILRLRPRINTKTVDLDKLKTLPEDTLGGTYVKFLEKNNVTPDSRMDVQFIDDVNAAYVLQRYREAHDLIHAVLGMPTNMLELPENARLSAPSKTDNPAKAEKAEESISVIVPNKSDNSVNVEKNAENSHLGQEHKVEKIKEEQSEKPESEKSDRKFKDLDEFEARQKLIEEQNRKRKELLAKALADRTKRTQEEAQKLGEIQEEFRKLDAMLSSDVKILRKQIELASIDYMECQKRYRKIEKEFLDAKVLLHQKEEKKEMLTEHLCTIIEKNEERKAEKLNELLNKLQLISPENHIKQEDIVIEQNEVKN</sequence>
<dbReference type="Pfam" id="PF03151">
    <property type="entry name" value="TPT"/>
    <property type="match status" value="1"/>
</dbReference>
<comment type="caution">
    <text evidence="8">Lacks conserved residue(s) required for the propagation of feature annotation.</text>
</comment>
<evidence type="ECO:0000256" key="10">
    <source>
        <dbReference type="SAM" id="Phobius"/>
    </source>
</evidence>
<feature type="transmembrane region" description="Helical" evidence="10">
    <location>
        <begin position="137"/>
        <end position="156"/>
    </location>
</feature>
<evidence type="ECO:0000256" key="9">
    <source>
        <dbReference type="SAM" id="MobiDB-lite"/>
    </source>
</evidence>
<evidence type="ECO:0000256" key="7">
    <source>
        <dbReference type="ARBA" id="ARBA00023239"/>
    </source>
</evidence>
<proteinExistence type="inferred from homology"/>
<keyword evidence="1 8" id="KW-0831">Ubiquinone biosynthesis</keyword>
<keyword evidence="5 8" id="KW-0496">Mitochondrion</keyword>
<keyword evidence="6 8" id="KW-0472">Membrane</keyword>
<feature type="transmembrane region" description="Helical" evidence="10">
    <location>
        <begin position="86"/>
        <end position="103"/>
    </location>
</feature>
<comment type="cofactor">
    <cofactor evidence="8">
        <name>Zn(2+)</name>
        <dbReference type="ChEBI" id="CHEBI:29105"/>
    </cofactor>
</comment>
<dbReference type="Proteomes" id="UP000719412">
    <property type="component" value="Unassembled WGS sequence"/>
</dbReference>
<evidence type="ECO:0000256" key="2">
    <source>
        <dbReference type="ARBA" id="ARBA00022723"/>
    </source>
</evidence>
<comment type="pathway">
    <text evidence="8">Cofactor biosynthesis; ubiquinone biosynthesis.</text>
</comment>
<feature type="transmembrane region" description="Helical" evidence="10">
    <location>
        <begin position="234"/>
        <end position="256"/>
    </location>
</feature>
<keyword evidence="10" id="KW-0812">Transmembrane</keyword>
<reference evidence="12" key="1">
    <citation type="journal article" date="2020" name="J Insects Food Feed">
        <title>The yellow mealworm (Tenebrio molitor) genome: a resource for the emerging insects as food and feed industry.</title>
        <authorList>
            <person name="Eriksson T."/>
            <person name="Andere A."/>
            <person name="Kelstrup H."/>
            <person name="Emery V."/>
            <person name="Picard C."/>
        </authorList>
    </citation>
    <scope>NUCLEOTIDE SEQUENCE</scope>
    <source>
        <strain evidence="12">Stoneville</strain>
        <tissue evidence="12">Whole head</tissue>
    </source>
</reference>
<feature type="binding site" evidence="8">
    <location>
        <position position="491"/>
    </location>
    <ligand>
        <name>Zn(2+)</name>
        <dbReference type="ChEBI" id="CHEBI:29105"/>
    </ligand>
</feature>
<dbReference type="InterPro" id="IPR027540">
    <property type="entry name" value="Coq4_euk"/>
</dbReference>
<keyword evidence="7 8" id="KW-0456">Lyase</keyword>
<accession>A0A8J6H5M4</accession>
<dbReference type="EC" id="4.1.1.130" evidence="8"/>
<comment type="function">
    <text evidence="8">Lyase that catalyzes the C1-decarboxylation of 4-hydroxy-3-methoxy-5-(all-trans-polyprenyl)benzoic acid into 2-methoxy-6-(all-trans-polyprenyl)phenol during ubiquinone biosynthesis.</text>
</comment>
<keyword evidence="3 8" id="KW-0999">Mitochondrion inner membrane</keyword>
<dbReference type="UniPathway" id="UPA00232"/>
<protein>
    <recommendedName>
        <fullName evidence="8">Ubiquinone biosynthesis protein COQ4 homolog, mitochondrial</fullName>
    </recommendedName>
    <alternativeName>
        <fullName evidence="8">4-hydroxy-3-methoxy-5-polyprenylbenzoate decarboxylase</fullName>
        <ecNumber evidence="8">4.1.1.130</ecNumber>
    </alternativeName>
    <alternativeName>
        <fullName evidence="8">Coenzyme Q biosynthesis protein 4 homolog</fullName>
    </alternativeName>
</protein>
<dbReference type="GO" id="GO:0120539">
    <property type="term" value="F:4-hydroxy-3-methoxy-5-polyprenylbenzoate decarboxylase activity"/>
    <property type="evidence" value="ECO:0007669"/>
    <property type="project" value="UniProtKB-EC"/>
</dbReference>
<feature type="binding site" evidence="8">
    <location>
        <position position="492"/>
    </location>
    <ligand>
        <name>Zn(2+)</name>
        <dbReference type="ChEBI" id="CHEBI:29105"/>
    </ligand>
</feature>
<evidence type="ECO:0000313" key="12">
    <source>
        <dbReference type="EMBL" id="KAH0808709.1"/>
    </source>
</evidence>
<feature type="transmembrane region" description="Helical" evidence="10">
    <location>
        <begin position="263"/>
        <end position="282"/>
    </location>
</feature>
<feature type="transmembrane region" description="Helical" evidence="10">
    <location>
        <begin position="46"/>
        <end position="65"/>
    </location>
</feature>
<dbReference type="PANTHER" id="PTHR12922:SF7">
    <property type="entry name" value="UBIQUINONE BIOSYNTHESIS PROTEIN COQ4 HOMOLOG, MITOCHONDRIAL"/>
    <property type="match status" value="1"/>
</dbReference>
<comment type="similarity">
    <text evidence="8">Belongs to the COQ4 family.</text>
</comment>
<keyword evidence="2 8" id="KW-0479">Metal-binding</keyword>
<feature type="transmembrane region" description="Helical" evidence="10">
    <location>
        <begin position="194"/>
        <end position="214"/>
    </location>
</feature>
<evidence type="ECO:0000256" key="1">
    <source>
        <dbReference type="ARBA" id="ARBA00022688"/>
    </source>
</evidence>
<keyword evidence="4 8" id="KW-0862">Zinc</keyword>
<comment type="catalytic activity">
    <reaction evidence="8">
        <text>a 4-hydroxy-3-methoxy-5-(all-trans-polyprenyl)benzoate + H(+) = a 2-methoxy-6-(all-trans-polyprenyl)phenol + CO2</text>
        <dbReference type="Rhea" id="RHEA:81179"/>
        <dbReference type="Rhea" id="RHEA-COMP:9551"/>
        <dbReference type="Rhea" id="RHEA-COMP:10931"/>
        <dbReference type="ChEBI" id="CHEBI:15378"/>
        <dbReference type="ChEBI" id="CHEBI:16526"/>
        <dbReference type="ChEBI" id="CHEBI:62731"/>
        <dbReference type="ChEBI" id="CHEBI:84443"/>
        <dbReference type="EC" id="4.1.1.130"/>
    </reaction>
</comment>
<dbReference type="InterPro" id="IPR004853">
    <property type="entry name" value="Sugar_P_trans_dom"/>
</dbReference>
<dbReference type="Pfam" id="PF05019">
    <property type="entry name" value="Coq4"/>
    <property type="match status" value="1"/>
</dbReference>
<feature type="transmembrane region" description="Helical" evidence="10">
    <location>
        <begin position="162"/>
        <end position="182"/>
    </location>
</feature>
<feature type="binding site" evidence="8">
    <location>
        <position position="495"/>
    </location>
    <ligand>
        <name>Zn(2+)</name>
        <dbReference type="ChEBI" id="CHEBI:29105"/>
    </ligand>
</feature>
<feature type="transmembrane region" description="Helical" evidence="10">
    <location>
        <begin position="20"/>
        <end position="40"/>
    </location>
</feature>
<evidence type="ECO:0000259" key="11">
    <source>
        <dbReference type="Pfam" id="PF03151"/>
    </source>
</evidence>
<dbReference type="EMBL" id="JABDTM020028588">
    <property type="protein sequence ID" value="KAH0808709.1"/>
    <property type="molecule type" value="Genomic_DNA"/>
</dbReference>
<dbReference type="InterPro" id="IPR007715">
    <property type="entry name" value="Coq4"/>
</dbReference>
<evidence type="ECO:0000256" key="8">
    <source>
        <dbReference type="HAMAP-Rule" id="MF_03111"/>
    </source>
</evidence>
<reference evidence="12" key="2">
    <citation type="submission" date="2021-08" db="EMBL/GenBank/DDBJ databases">
        <authorList>
            <person name="Eriksson T."/>
        </authorList>
    </citation>
    <scope>NUCLEOTIDE SEQUENCE</scope>
    <source>
        <strain evidence="12">Stoneville</strain>
        <tissue evidence="12">Whole head</tissue>
    </source>
</reference>
<dbReference type="GO" id="GO:0008270">
    <property type="term" value="F:zinc ion binding"/>
    <property type="evidence" value="ECO:0007669"/>
    <property type="project" value="UniProtKB-UniRule"/>
</dbReference>
<dbReference type="HAMAP" id="MF_03111">
    <property type="entry name" value="Coq4"/>
    <property type="match status" value="1"/>
</dbReference>
<gene>
    <name evidence="12" type="ORF">GEV33_014084</name>
</gene>
<dbReference type="AlphaFoldDB" id="A0A8J6H5M4"/>
<comment type="subcellular location">
    <subcellularLocation>
        <location evidence="8">Mitochondrion inner membrane</location>
        <topology evidence="8">Peripheral membrane protein</topology>
        <orientation evidence="8">Matrix side</orientation>
    </subcellularLocation>
</comment>
<organism evidence="12 13">
    <name type="scientific">Tenebrio molitor</name>
    <name type="common">Yellow mealworm beetle</name>
    <dbReference type="NCBI Taxonomy" id="7067"/>
    <lineage>
        <taxon>Eukaryota</taxon>
        <taxon>Metazoa</taxon>
        <taxon>Ecdysozoa</taxon>
        <taxon>Arthropoda</taxon>
        <taxon>Hexapoda</taxon>
        <taxon>Insecta</taxon>
        <taxon>Pterygota</taxon>
        <taxon>Neoptera</taxon>
        <taxon>Endopterygota</taxon>
        <taxon>Coleoptera</taxon>
        <taxon>Polyphaga</taxon>
        <taxon>Cucujiformia</taxon>
        <taxon>Tenebrionidae</taxon>
        <taxon>Tenebrio</taxon>
    </lineage>
</organism>
<comment type="subunit">
    <text evidence="8">Component of a multi-subunit COQ enzyme complex.</text>
</comment>
<dbReference type="GO" id="GO:0031314">
    <property type="term" value="C:extrinsic component of mitochondrial inner membrane"/>
    <property type="evidence" value="ECO:0007669"/>
    <property type="project" value="UniProtKB-UniRule"/>
</dbReference>
<dbReference type="PANTHER" id="PTHR12922">
    <property type="entry name" value="UBIQUINONE BIOSYNTHESIS PROTEIN"/>
    <property type="match status" value="1"/>
</dbReference>
<evidence type="ECO:0000256" key="5">
    <source>
        <dbReference type="ARBA" id="ARBA00023128"/>
    </source>
</evidence>
<name>A0A8J6H5M4_TENMO</name>
<feature type="region of interest" description="Disordered" evidence="9">
    <location>
        <begin position="550"/>
        <end position="580"/>
    </location>
</feature>
<evidence type="ECO:0000256" key="6">
    <source>
        <dbReference type="ARBA" id="ARBA00023136"/>
    </source>
</evidence>
<evidence type="ECO:0000256" key="4">
    <source>
        <dbReference type="ARBA" id="ARBA00022833"/>
    </source>
</evidence>
<comment type="caution">
    <text evidence="12">The sequence shown here is derived from an EMBL/GenBank/DDBJ whole genome shotgun (WGS) entry which is preliminary data.</text>
</comment>
<evidence type="ECO:0000256" key="3">
    <source>
        <dbReference type="ARBA" id="ARBA00022792"/>
    </source>
</evidence>
<evidence type="ECO:0000313" key="13">
    <source>
        <dbReference type="Proteomes" id="UP000719412"/>
    </source>
</evidence>
<feature type="domain" description="Sugar phosphate transporter" evidence="11">
    <location>
        <begin position="24"/>
        <end position="304"/>
    </location>
</feature>
<keyword evidence="13" id="KW-1185">Reference proteome</keyword>
<keyword evidence="10" id="KW-1133">Transmembrane helix</keyword>
<feature type="transmembrane region" description="Helical" evidence="10">
    <location>
        <begin position="288"/>
        <end position="307"/>
    </location>
</feature>